<organism evidence="3 4">
    <name type="scientific">Bradyrhizobium cajani</name>
    <dbReference type="NCBI Taxonomy" id="1928661"/>
    <lineage>
        <taxon>Bacteria</taxon>
        <taxon>Pseudomonadati</taxon>
        <taxon>Pseudomonadota</taxon>
        <taxon>Alphaproteobacteria</taxon>
        <taxon>Hyphomicrobiales</taxon>
        <taxon>Nitrobacteraceae</taxon>
        <taxon>Bradyrhizobium</taxon>
    </lineage>
</organism>
<sequence length="762" mass="82074">MGHITMPQVIVDAPRYQSIVIRNDDGNSTGKSAGSRVTSDRVPLLRRTTKRPAASLWFAATLVVSCLSDVPRPGDGAHAQSNGVAGDSLRPGQARTSNAGDARQAGNQEQSAEMLARDLATARRDLELQQGLLNKEREEWGRARTALWSEAAELRKSLKETSQDGAADVQKSLREERGRAARLEQDLAAARRDVEKQAALAAKASDDAAELKRAAQSGAADLQKALEQEHTRTARLEQDLAAARRDVEAQAALAAKASDDAAELKRAAQSGAADLQKALEQEHARTVRLEQDLAASRREVEAQAALAAKANDDAAELKQAAQSGAADLQKALEQEHARTARLEQDLAASRREVEKQTALAVKANDEGAELKQAAQSDATDLQKALEQEHARTVRLEQDLAASRREVEKQAALAAKANDDAAELKQAAQTDATDLQKALEQEHSRTVGLEQDLAASRRDVETQAALTAKAGDELARLKQAAEASAAELRRSMQREHERANALAQDLSMARTKIYAYEAHAARANEAAQQKQAEANDTAELRQLLQRERQRAEQLARDLAIKSRERDAQAERAAEANAQVAGMKQAAEQAMAEQRSLLQRERGRAEQLERDLASANRGIGISAAKVAPVASQVVTAAAAGRPVPEKPASAPMGPAEDQATAVRIAGNAEVHPDDSVQEARLMARARLLLERGDVGGARIVLERVAEMGSAQASFALAETYDPLILSSWRTYGTRGDSTKARDLYAKAEAGGIKEAKARFEALRR</sequence>
<protein>
    <submittedName>
        <fullName evidence="3">Uncharacterized protein</fullName>
    </submittedName>
</protein>
<comment type="caution">
    <text evidence="3">The sequence shown here is derived from an EMBL/GenBank/DDBJ whole genome shotgun (WGS) entry which is preliminary data.</text>
</comment>
<feature type="coiled-coil region" evidence="1">
    <location>
        <begin position="272"/>
        <end position="426"/>
    </location>
</feature>
<accession>A0A844TMY1</accession>
<feature type="region of interest" description="Disordered" evidence="2">
    <location>
        <begin position="75"/>
        <end position="110"/>
    </location>
</feature>
<evidence type="ECO:0000313" key="3">
    <source>
        <dbReference type="EMBL" id="MVT76301.1"/>
    </source>
</evidence>
<feature type="coiled-coil region" evidence="1">
    <location>
        <begin position="166"/>
        <end position="246"/>
    </location>
</feature>
<dbReference type="EMBL" id="WQNE01000023">
    <property type="protein sequence ID" value="MVT76301.1"/>
    <property type="molecule type" value="Genomic_DNA"/>
</dbReference>
<dbReference type="AlphaFoldDB" id="A0A844TMY1"/>
<feature type="compositionally biased region" description="Low complexity" evidence="2">
    <location>
        <begin position="577"/>
        <end position="592"/>
    </location>
</feature>
<dbReference type="Proteomes" id="UP000449969">
    <property type="component" value="Unassembled WGS sequence"/>
</dbReference>
<name>A0A844TMY1_9BRAD</name>
<feature type="compositionally biased region" description="Polar residues" evidence="2">
    <location>
        <begin position="94"/>
        <end position="110"/>
    </location>
</feature>
<dbReference type="RefSeq" id="WP_157332665.1">
    <property type="nucleotide sequence ID" value="NZ_JANADL010000014.1"/>
</dbReference>
<evidence type="ECO:0000313" key="4">
    <source>
        <dbReference type="Proteomes" id="UP000449969"/>
    </source>
</evidence>
<evidence type="ECO:0000256" key="2">
    <source>
        <dbReference type="SAM" id="MobiDB-lite"/>
    </source>
</evidence>
<keyword evidence="4" id="KW-1185">Reference proteome</keyword>
<evidence type="ECO:0000256" key="1">
    <source>
        <dbReference type="SAM" id="Coils"/>
    </source>
</evidence>
<reference evidence="3 4" key="1">
    <citation type="submission" date="2019-12" db="EMBL/GenBank/DDBJ databases">
        <title>Draft genome sequences Bradyrhizobium cajani AMBPC1010, Bradyrhizobium pachyrhizi AMBPC1040 and Bradyrhizobium yuanmingense ALSPC3051, three plant growth promoting strains isolated from nodules of Cajanus cajan L. in Dominican Republic.</title>
        <authorList>
            <person name="Flores-Felix J.D."/>
            <person name="Araujo J."/>
            <person name="Diaz-Alcantara C."/>
            <person name="Gonzalez-Andres F."/>
            <person name="Velazquez E."/>
        </authorList>
    </citation>
    <scope>NUCLEOTIDE SEQUENCE [LARGE SCALE GENOMIC DNA]</scope>
    <source>
        <strain evidence="3 4">1010</strain>
    </source>
</reference>
<keyword evidence="1" id="KW-0175">Coiled coil</keyword>
<feature type="region of interest" description="Disordered" evidence="2">
    <location>
        <begin position="577"/>
        <end position="601"/>
    </location>
</feature>
<gene>
    <name evidence="3" type="ORF">GPL20_25150</name>
</gene>
<proteinExistence type="predicted"/>
<dbReference type="OrthoDB" id="8003401at2"/>